<dbReference type="EMBL" id="AQHZ01000030">
    <property type="protein sequence ID" value="ENO17293.1"/>
    <property type="molecule type" value="Genomic_DNA"/>
</dbReference>
<keyword evidence="5" id="KW-0472">Membrane</keyword>
<dbReference type="GO" id="GO:0004673">
    <property type="term" value="F:protein histidine kinase activity"/>
    <property type="evidence" value="ECO:0007669"/>
    <property type="project" value="UniProtKB-EC"/>
</dbReference>
<keyword evidence="9" id="KW-1185">Reference proteome</keyword>
<evidence type="ECO:0000256" key="4">
    <source>
        <dbReference type="SAM" id="MobiDB-lite"/>
    </source>
</evidence>
<feature type="region of interest" description="Disordered" evidence="4">
    <location>
        <begin position="385"/>
        <end position="410"/>
    </location>
</feature>
<feature type="transmembrane region" description="Helical" evidence="5">
    <location>
        <begin position="79"/>
        <end position="101"/>
    </location>
</feature>
<dbReference type="InterPro" id="IPR003594">
    <property type="entry name" value="HATPase_dom"/>
</dbReference>
<dbReference type="eggNOG" id="COG4585">
    <property type="taxonomic scope" value="Bacteria"/>
</dbReference>
<feature type="transmembrane region" description="Helical" evidence="5">
    <location>
        <begin position="107"/>
        <end position="126"/>
    </location>
</feature>
<accession>N6X810</accession>
<evidence type="ECO:0000259" key="6">
    <source>
        <dbReference type="Pfam" id="PF04024"/>
    </source>
</evidence>
<evidence type="ECO:0000259" key="7">
    <source>
        <dbReference type="Pfam" id="PF13581"/>
    </source>
</evidence>
<dbReference type="Gene3D" id="3.30.565.10">
    <property type="entry name" value="Histidine kinase-like ATPase, C-terminal domain"/>
    <property type="match status" value="1"/>
</dbReference>
<keyword evidence="3" id="KW-0902">Two-component regulatory system</keyword>
<dbReference type="HOGENOM" id="CLU_036172_0_0_11"/>
<proteinExistence type="predicted"/>
<dbReference type="Pfam" id="PF13581">
    <property type="entry name" value="HATPase_c_2"/>
    <property type="match status" value="1"/>
</dbReference>
<dbReference type="PANTHER" id="PTHR24421:SF61">
    <property type="entry name" value="OXYGEN SENSOR HISTIDINE KINASE NREB"/>
    <property type="match status" value="1"/>
</dbReference>
<feature type="domain" description="Histidine kinase/HSP90-like ATPase" evidence="7">
    <location>
        <begin position="260"/>
        <end position="346"/>
    </location>
</feature>
<dbReference type="EC" id="2.7.13.3" evidence="8"/>
<protein>
    <submittedName>
        <fullName evidence="8">Sensor histidine kinase</fullName>
        <ecNumber evidence="8">2.7.13.3</ecNumber>
    </submittedName>
</protein>
<dbReference type="InterPro" id="IPR050482">
    <property type="entry name" value="Sensor_HK_TwoCompSys"/>
</dbReference>
<dbReference type="AlphaFoldDB" id="N6X810"/>
<dbReference type="RefSeq" id="WP_005965085.1">
    <property type="nucleotide sequence ID" value="NZ_CP040505.1"/>
</dbReference>
<dbReference type="InterPro" id="IPR007168">
    <property type="entry name" value="Phageshock_PspC_N"/>
</dbReference>
<sequence>MAGVCSGIALHAGVRVSLVRWSFVVLSALGGAGVLLYLWLWVMVPKDSGELHGIGTTVLSRGLEAIDLKRMRLTVRNQLLGAGILLILIALGVVILSRAGFASIRDIAATLSIVLGIGLVWSQAGALEQWRSIRFLASIISGVILLSLGILLFVARGDPPIILLRGGLIGAVIVAGVLFALAPLWLRTSKDLSASQAQQVRDAERADIAAHLHDSVLQTLTLIRASAEDPKRVRALALSEERELRSWLYTGRSEAASSLAEAVRQSVGALESKFGVPVEVVTVSDVEPGPAELALVAALGEAVTNALRHGSPPVSVYLEARAEKIEAFIKDCGNGFDLDSIPHDRHGVRDSIIGRMERVGGKAHIRVRSSGTEIALEVPRKAENIPRDAPNITHDASNIPHGVPNTQGAS</sequence>
<evidence type="ECO:0000313" key="8">
    <source>
        <dbReference type="EMBL" id="ENO17293.1"/>
    </source>
</evidence>
<evidence type="ECO:0000313" key="9">
    <source>
        <dbReference type="Proteomes" id="UP000013015"/>
    </source>
</evidence>
<name>N6X810_9ACTO</name>
<dbReference type="OrthoDB" id="3534856at2"/>
<dbReference type="STRING" id="888050.HMPREF9004_1958"/>
<feature type="transmembrane region" description="Helical" evidence="5">
    <location>
        <begin position="133"/>
        <end position="155"/>
    </location>
</feature>
<dbReference type="eggNOG" id="COG1983">
    <property type="taxonomic scope" value="Bacteria"/>
</dbReference>
<evidence type="ECO:0000256" key="3">
    <source>
        <dbReference type="ARBA" id="ARBA00023012"/>
    </source>
</evidence>
<evidence type="ECO:0000256" key="1">
    <source>
        <dbReference type="ARBA" id="ARBA00022679"/>
    </source>
</evidence>
<evidence type="ECO:0000256" key="2">
    <source>
        <dbReference type="ARBA" id="ARBA00022777"/>
    </source>
</evidence>
<evidence type="ECO:0000256" key="5">
    <source>
        <dbReference type="SAM" id="Phobius"/>
    </source>
</evidence>
<keyword evidence="2 8" id="KW-0418">Kinase</keyword>
<feature type="transmembrane region" description="Helical" evidence="5">
    <location>
        <begin position="21"/>
        <end position="42"/>
    </location>
</feature>
<dbReference type="Pfam" id="PF04024">
    <property type="entry name" value="PspC"/>
    <property type="match status" value="1"/>
</dbReference>
<dbReference type="GO" id="GO:0000160">
    <property type="term" value="P:phosphorelay signal transduction system"/>
    <property type="evidence" value="ECO:0007669"/>
    <property type="project" value="UniProtKB-KW"/>
</dbReference>
<gene>
    <name evidence="8" type="ORF">HMPREF9004_1958</name>
</gene>
<dbReference type="PATRIC" id="fig|888050.3.peg.1876"/>
<comment type="caution">
    <text evidence="8">The sequence shown here is derived from an EMBL/GenBank/DDBJ whole genome shotgun (WGS) entry which is preliminary data.</text>
</comment>
<reference evidence="8 9" key="1">
    <citation type="submission" date="2013-03" db="EMBL/GenBank/DDBJ databases">
        <title>Reference genome for the Human Microbiome Project.</title>
        <authorList>
            <person name="Aqrawi P."/>
            <person name="Ayvaz T."/>
            <person name="Bess C."/>
            <person name="Blankenburg K."/>
            <person name="Coyle M."/>
            <person name="Deng J."/>
            <person name="Forbes L."/>
            <person name="Fowler G."/>
            <person name="Francisco L."/>
            <person name="Fu Q."/>
            <person name="Gibbs R."/>
            <person name="Gross S."/>
            <person name="Gubbala S."/>
            <person name="Hale W."/>
            <person name="Hemphill L."/>
            <person name="Highlander S."/>
            <person name="Hirani K."/>
            <person name="Jackson L."/>
            <person name="Jakkamsetti A."/>
            <person name="Javaid M."/>
            <person name="Jayaseelan J.C."/>
            <person name="Jiang H."/>
            <person name="Joshi V."/>
            <person name="Korchina V."/>
            <person name="Kovar C."/>
            <person name="Lara F."/>
            <person name="Lee S."/>
            <person name="Liu Y."/>
            <person name="Mata R."/>
            <person name="Mathew T."/>
            <person name="Munidasa M."/>
            <person name="Muzny D."/>
            <person name="Nazareth L."/>
            <person name="Ngo R."/>
            <person name="Nguyen L."/>
            <person name="Nguyen N."/>
            <person name="Okwuonu G."/>
            <person name="Ongeri F."/>
            <person name="Palculict T."/>
            <person name="Patil S."/>
            <person name="Petrosino J."/>
            <person name="Pham C."/>
            <person name="Pham P."/>
            <person name="Pu L.-L."/>
            <person name="Qin X."/>
            <person name="Qu J."/>
            <person name="Reid J."/>
            <person name="Ross M."/>
            <person name="Ruth R."/>
            <person name="Saada N."/>
            <person name="San Lucas F."/>
            <person name="Santibanez J."/>
            <person name="Shang Y."/>
            <person name="Simmons D."/>
            <person name="Song X.-Z."/>
            <person name="Tang L.-Y."/>
            <person name="Thornton R."/>
            <person name="Warren J."/>
            <person name="Weissenberger G."/>
            <person name="Wilczek-Boney K."/>
            <person name="Worley K."/>
            <person name="Youmans B."/>
            <person name="Zhang J."/>
            <person name="Zhang L."/>
            <person name="Zhao Z."/>
            <person name="Zhou C."/>
            <person name="Zhu D."/>
            <person name="Zhu Y."/>
        </authorList>
    </citation>
    <scope>NUCLEOTIDE SEQUENCE [LARGE SCALE GENOMIC DNA]</scope>
    <source>
        <strain evidence="8 9">F0333</strain>
    </source>
</reference>
<keyword evidence="5" id="KW-0812">Transmembrane</keyword>
<dbReference type="Proteomes" id="UP000013015">
    <property type="component" value="Unassembled WGS sequence"/>
</dbReference>
<keyword evidence="5" id="KW-1133">Transmembrane helix</keyword>
<dbReference type="InterPro" id="IPR036890">
    <property type="entry name" value="HATPase_C_sf"/>
</dbReference>
<feature type="domain" description="Phage shock protein PspC N-terminal" evidence="6">
    <location>
        <begin position="2"/>
        <end position="46"/>
    </location>
</feature>
<keyword evidence="1 8" id="KW-0808">Transferase</keyword>
<organism evidence="8 9">
    <name type="scientific">Schaalia cardiffensis F0333</name>
    <dbReference type="NCBI Taxonomy" id="888050"/>
    <lineage>
        <taxon>Bacteria</taxon>
        <taxon>Bacillati</taxon>
        <taxon>Actinomycetota</taxon>
        <taxon>Actinomycetes</taxon>
        <taxon>Actinomycetales</taxon>
        <taxon>Actinomycetaceae</taxon>
        <taxon>Schaalia</taxon>
    </lineage>
</organism>
<dbReference type="PANTHER" id="PTHR24421">
    <property type="entry name" value="NITRATE/NITRITE SENSOR PROTEIN NARX-RELATED"/>
    <property type="match status" value="1"/>
</dbReference>
<feature type="transmembrane region" description="Helical" evidence="5">
    <location>
        <begin position="161"/>
        <end position="186"/>
    </location>
</feature>
<dbReference type="SUPFAM" id="SSF55874">
    <property type="entry name" value="ATPase domain of HSP90 chaperone/DNA topoisomerase II/histidine kinase"/>
    <property type="match status" value="1"/>
</dbReference>